<evidence type="ECO:0000256" key="1">
    <source>
        <dbReference type="ARBA" id="ARBA00004651"/>
    </source>
</evidence>
<name>S9ZL74_9RHOO</name>
<dbReference type="RefSeq" id="WP_021250684.1">
    <property type="nucleotide sequence ID" value="NZ_ATJV01000092.1"/>
</dbReference>
<proteinExistence type="predicted"/>
<dbReference type="AlphaFoldDB" id="S9ZL74"/>
<dbReference type="Pfam" id="PF03706">
    <property type="entry name" value="LPG_synthase_TM"/>
    <property type="match status" value="2"/>
</dbReference>
<keyword evidence="4 6" id="KW-1133">Transmembrane helix</keyword>
<evidence type="ECO:0000313" key="7">
    <source>
        <dbReference type="EMBL" id="EPZ14227.1"/>
    </source>
</evidence>
<dbReference type="OrthoDB" id="9126302at2"/>
<dbReference type="eggNOG" id="COG0392">
    <property type="taxonomic scope" value="Bacteria"/>
</dbReference>
<gene>
    <name evidence="7" type="ORF">M622_06530</name>
</gene>
<accession>S9ZL74</accession>
<keyword evidence="3 6" id="KW-0812">Transmembrane</keyword>
<sequence>MKARSPRRRLLARLLPALFSLGLLAALLAQLDIAALRAAFAAPSPPWLALALALSVPQMALSAWRWQLTAASLDAPLPFRHAFAEYYLGSFLNQVLPGGVIGDANRARRHARRPLAANRALGAKLGTRARPASGADSGSGSGFSAESAAGTRSSAWLAVLLERSSGQVAMLLCALATLLLSPTIAHVLGALPGRTQEPGLGPAQLALGLSVGVLLVLVLRGSRLLRTFARAVRLALLAPALLWRQLLSSLALATSYIAVYFCCTRMLGIDTPAPLLLALIPWVLLAMAIPLSMAGWGLREGAAAVLWAAAGLDVSQGVAISIAYGMVVLTSTLPGAWVLMRRGT</sequence>
<reference evidence="7 8" key="1">
    <citation type="submission" date="2013-06" db="EMBL/GenBank/DDBJ databases">
        <title>Draft genome sequence of Thauera terpenica.</title>
        <authorList>
            <person name="Liu B."/>
            <person name="Frostegard A.H."/>
            <person name="Shapleigh J.P."/>
        </authorList>
    </citation>
    <scope>NUCLEOTIDE SEQUENCE [LARGE SCALE GENOMIC DNA]</scope>
    <source>
        <strain evidence="7 8">58Eu</strain>
    </source>
</reference>
<evidence type="ECO:0000256" key="4">
    <source>
        <dbReference type="ARBA" id="ARBA00022989"/>
    </source>
</evidence>
<dbReference type="InterPro" id="IPR022791">
    <property type="entry name" value="L-PG_synthase/AglD"/>
</dbReference>
<dbReference type="Proteomes" id="UP000015455">
    <property type="component" value="Unassembled WGS sequence"/>
</dbReference>
<feature type="transmembrane region" description="Helical" evidence="6">
    <location>
        <begin position="203"/>
        <end position="222"/>
    </location>
</feature>
<feature type="transmembrane region" description="Helical" evidence="6">
    <location>
        <begin position="275"/>
        <end position="298"/>
    </location>
</feature>
<feature type="transmembrane region" description="Helical" evidence="6">
    <location>
        <begin position="318"/>
        <end position="340"/>
    </location>
</feature>
<feature type="transmembrane region" description="Helical" evidence="6">
    <location>
        <begin position="242"/>
        <end position="263"/>
    </location>
</feature>
<feature type="transmembrane region" description="Helical" evidence="6">
    <location>
        <begin position="168"/>
        <end position="191"/>
    </location>
</feature>
<dbReference type="GO" id="GO:0005886">
    <property type="term" value="C:plasma membrane"/>
    <property type="evidence" value="ECO:0007669"/>
    <property type="project" value="UniProtKB-SubCell"/>
</dbReference>
<comment type="subcellular location">
    <subcellularLocation>
        <location evidence="1">Cell membrane</location>
        <topology evidence="1">Multi-pass membrane protein</topology>
    </subcellularLocation>
</comment>
<dbReference type="STRING" id="1348657.M622_06530"/>
<keyword evidence="2" id="KW-1003">Cell membrane</keyword>
<keyword evidence="8" id="KW-1185">Reference proteome</keyword>
<dbReference type="PANTHER" id="PTHR40277:SF1">
    <property type="entry name" value="BLL5419 PROTEIN"/>
    <property type="match status" value="1"/>
</dbReference>
<evidence type="ECO:0000256" key="2">
    <source>
        <dbReference type="ARBA" id="ARBA00022475"/>
    </source>
</evidence>
<dbReference type="EMBL" id="ATJV01000092">
    <property type="protein sequence ID" value="EPZ14227.1"/>
    <property type="molecule type" value="Genomic_DNA"/>
</dbReference>
<protein>
    <submittedName>
        <fullName evidence="7">Uncharacterized protein</fullName>
    </submittedName>
</protein>
<evidence type="ECO:0000256" key="3">
    <source>
        <dbReference type="ARBA" id="ARBA00022692"/>
    </source>
</evidence>
<comment type="caution">
    <text evidence="7">The sequence shown here is derived from an EMBL/GenBank/DDBJ whole genome shotgun (WGS) entry which is preliminary data.</text>
</comment>
<evidence type="ECO:0000256" key="6">
    <source>
        <dbReference type="SAM" id="Phobius"/>
    </source>
</evidence>
<evidence type="ECO:0000313" key="8">
    <source>
        <dbReference type="Proteomes" id="UP000015455"/>
    </source>
</evidence>
<organism evidence="7 8">
    <name type="scientific">Thauera terpenica 58Eu</name>
    <dbReference type="NCBI Taxonomy" id="1348657"/>
    <lineage>
        <taxon>Bacteria</taxon>
        <taxon>Pseudomonadati</taxon>
        <taxon>Pseudomonadota</taxon>
        <taxon>Betaproteobacteria</taxon>
        <taxon>Rhodocyclales</taxon>
        <taxon>Zoogloeaceae</taxon>
        <taxon>Thauera</taxon>
    </lineage>
</organism>
<keyword evidence="5 6" id="KW-0472">Membrane</keyword>
<dbReference type="PANTHER" id="PTHR40277">
    <property type="entry name" value="BLL5419 PROTEIN"/>
    <property type="match status" value="1"/>
</dbReference>
<evidence type="ECO:0000256" key="5">
    <source>
        <dbReference type="ARBA" id="ARBA00023136"/>
    </source>
</evidence>
<dbReference type="PATRIC" id="fig|1348657.5.peg.3291"/>